<organism evidence="1 2">
    <name type="scientific">Devosia ureilytica</name>
    <dbReference type="NCBI Taxonomy" id="2952754"/>
    <lineage>
        <taxon>Bacteria</taxon>
        <taxon>Pseudomonadati</taxon>
        <taxon>Pseudomonadota</taxon>
        <taxon>Alphaproteobacteria</taxon>
        <taxon>Hyphomicrobiales</taxon>
        <taxon>Devosiaceae</taxon>
        <taxon>Devosia</taxon>
    </lineage>
</organism>
<dbReference type="Proteomes" id="UP001060275">
    <property type="component" value="Unassembled WGS sequence"/>
</dbReference>
<evidence type="ECO:0000313" key="1">
    <source>
        <dbReference type="EMBL" id="MCP8887876.1"/>
    </source>
</evidence>
<proteinExistence type="predicted"/>
<evidence type="ECO:0000313" key="2">
    <source>
        <dbReference type="Proteomes" id="UP001060275"/>
    </source>
</evidence>
<dbReference type="RefSeq" id="WP_254674962.1">
    <property type="nucleotide sequence ID" value="NZ_JAMWDU010000004.1"/>
</dbReference>
<protein>
    <recommendedName>
        <fullName evidence="3">DUF1254 domain-containing protein</fullName>
    </recommendedName>
</protein>
<dbReference type="AlphaFoldDB" id="A0A9Q4AQF5"/>
<evidence type="ECO:0008006" key="3">
    <source>
        <dbReference type="Google" id="ProtNLM"/>
    </source>
</evidence>
<sequence length="182" mass="19714">MTRTLLWLIGGLLLGGIIHLATILTLPLLAEETTWTRVASLDAENRIVVLPPIAPGEPNPLRLDPELSYGICQLDLSQGPAYLSGVLPDAFWSVALFNQAGVVTYSTTNRDGIGQTVELGIFNAAQTRLLAQQQIDIAEGLLVVESRTDQLFVLVRLAAPHQAMRARFEAELSEISCGPREG</sequence>
<keyword evidence="2" id="KW-1185">Reference proteome</keyword>
<accession>A0A9Q4AQF5</accession>
<name>A0A9Q4AQF5_9HYPH</name>
<gene>
    <name evidence="1" type="ORF">NF348_12200</name>
</gene>
<dbReference type="SUPFAM" id="SSF160935">
    <property type="entry name" value="VPA0735-like"/>
    <property type="match status" value="1"/>
</dbReference>
<reference evidence="1" key="1">
    <citation type="submission" date="2022-06" db="EMBL/GenBank/DDBJ databases">
        <title>Devosia sp. XJ19-45 genome assembly.</title>
        <authorList>
            <person name="Li B."/>
            <person name="Cai M."/>
            <person name="Nie G."/>
            <person name="Li W."/>
        </authorList>
    </citation>
    <scope>NUCLEOTIDE SEQUENCE</scope>
    <source>
        <strain evidence="1">XJ19-45</strain>
    </source>
</reference>
<dbReference type="EMBL" id="JAMWDU010000004">
    <property type="protein sequence ID" value="MCP8887876.1"/>
    <property type="molecule type" value="Genomic_DNA"/>
</dbReference>
<comment type="caution">
    <text evidence="1">The sequence shown here is derived from an EMBL/GenBank/DDBJ whole genome shotgun (WGS) entry which is preliminary data.</text>
</comment>